<feature type="compositionally biased region" description="Low complexity" evidence="1">
    <location>
        <begin position="29"/>
        <end position="49"/>
    </location>
</feature>
<proteinExistence type="predicted"/>
<evidence type="ECO:0000313" key="3">
    <source>
        <dbReference type="Proteomes" id="UP000295626"/>
    </source>
</evidence>
<feature type="region of interest" description="Disordered" evidence="1">
    <location>
        <begin position="18"/>
        <end position="73"/>
    </location>
</feature>
<reference evidence="2 3" key="1">
    <citation type="submission" date="2019-02" db="EMBL/GenBank/DDBJ databases">
        <title>Draft genome sequences of novel Actinobacteria.</title>
        <authorList>
            <person name="Sahin N."/>
            <person name="Ay H."/>
            <person name="Saygin H."/>
        </authorList>
    </citation>
    <scope>NUCLEOTIDE SEQUENCE [LARGE SCALE GENOMIC DNA]</scope>
    <source>
        <strain evidence="2 3">JCM 30529</strain>
    </source>
</reference>
<gene>
    <name evidence="2" type="ORF">E1091_11635</name>
</gene>
<protein>
    <submittedName>
        <fullName evidence="2">Uncharacterized protein</fullName>
    </submittedName>
</protein>
<accession>A0ABY2DG47</accession>
<evidence type="ECO:0000313" key="2">
    <source>
        <dbReference type="EMBL" id="TDB93701.1"/>
    </source>
</evidence>
<comment type="caution">
    <text evidence="2">The sequence shown here is derived from an EMBL/GenBank/DDBJ whole genome shotgun (WGS) entry which is preliminary data.</text>
</comment>
<sequence length="73" mass="8353">MTWSDLRAEARNAVRWLLRRPDPSPPPGSGRCHQAAEQAAAQRRILAQAEAERTPLDDITQAVPDRRWRRGLR</sequence>
<name>A0ABY2DG47_9ACTN</name>
<keyword evidence="3" id="KW-1185">Reference proteome</keyword>
<evidence type="ECO:0000256" key="1">
    <source>
        <dbReference type="SAM" id="MobiDB-lite"/>
    </source>
</evidence>
<dbReference type="Proteomes" id="UP000295626">
    <property type="component" value="Unassembled WGS sequence"/>
</dbReference>
<organism evidence="2 3">
    <name type="scientific">Micromonospora fluostatini</name>
    <dbReference type="NCBI Taxonomy" id="1629071"/>
    <lineage>
        <taxon>Bacteria</taxon>
        <taxon>Bacillati</taxon>
        <taxon>Actinomycetota</taxon>
        <taxon>Actinomycetes</taxon>
        <taxon>Micromonosporales</taxon>
        <taxon>Micromonosporaceae</taxon>
        <taxon>Micromonospora</taxon>
    </lineage>
</organism>
<dbReference type="EMBL" id="SMKE01000393">
    <property type="protein sequence ID" value="TDB93701.1"/>
    <property type="molecule type" value="Genomic_DNA"/>
</dbReference>